<organism evidence="2 3">
    <name type="scientific">Ponticoccus litoralis</name>
    <dbReference type="NCBI Taxonomy" id="422297"/>
    <lineage>
        <taxon>Bacteria</taxon>
        <taxon>Pseudomonadati</taxon>
        <taxon>Pseudomonadota</taxon>
        <taxon>Alphaproteobacteria</taxon>
        <taxon>Rhodobacterales</taxon>
        <taxon>Roseobacteraceae</taxon>
        <taxon>Ponticoccus</taxon>
    </lineage>
</organism>
<dbReference type="AlphaFoldDB" id="A0AAW9SPG2"/>
<dbReference type="GO" id="GO:0016740">
    <property type="term" value="F:transferase activity"/>
    <property type="evidence" value="ECO:0007669"/>
    <property type="project" value="UniProtKB-KW"/>
</dbReference>
<evidence type="ECO:0000313" key="2">
    <source>
        <dbReference type="EMBL" id="MEN9063019.1"/>
    </source>
</evidence>
<evidence type="ECO:0000313" key="3">
    <source>
        <dbReference type="Proteomes" id="UP001428774"/>
    </source>
</evidence>
<protein>
    <submittedName>
        <fullName evidence="2">Polysaccharide pyruvyl transferase family protein</fullName>
    </submittedName>
</protein>
<proteinExistence type="predicted"/>
<comment type="caution">
    <text evidence="2">The sequence shown here is derived from an EMBL/GenBank/DDBJ whole genome shotgun (WGS) entry which is preliminary data.</text>
</comment>
<feature type="domain" description="Polysaccharide pyruvyl transferase" evidence="1">
    <location>
        <begin position="31"/>
        <end position="295"/>
    </location>
</feature>
<evidence type="ECO:0000259" key="1">
    <source>
        <dbReference type="Pfam" id="PF04230"/>
    </source>
</evidence>
<keyword evidence="3" id="KW-1185">Reference proteome</keyword>
<name>A0AAW9SPG2_9RHOB</name>
<dbReference type="Pfam" id="PF04230">
    <property type="entry name" value="PS_pyruv_trans"/>
    <property type="match status" value="1"/>
</dbReference>
<dbReference type="Proteomes" id="UP001428774">
    <property type="component" value="Unassembled WGS sequence"/>
</dbReference>
<reference evidence="2 3" key="1">
    <citation type="submission" date="2024-05" db="EMBL/GenBank/DDBJ databases">
        <title>Genome sequence of Ponticoccus litoralis KCCM 90028.</title>
        <authorList>
            <person name="Kim J.M."/>
            <person name="Lee J.K."/>
            <person name="Choi B.J."/>
            <person name="Bayburt H."/>
            <person name="Baek J.H."/>
            <person name="Jeon C.O."/>
        </authorList>
    </citation>
    <scope>NUCLEOTIDE SEQUENCE [LARGE SCALE GENOMIC DNA]</scope>
    <source>
        <strain evidence="2 3">KCCM 90028</strain>
    </source>
</reference>
<sequence length="361" mass="41146">MDTNTAMQKVGQNCGNLVFQYAVSRLIDESIQVVGSDIPWAPEKVRETARVLVVPSANFLREGFDFSNYVSFLERTELPLLFVGLGAQADDFEKASFDFHPSILRLLDLIRERSPKVSIRGEFTARVLERYGIGNFEITGCPSNFINPAPDFPDMIAAKLASPMRSFITHADEPWPKKAIKKKVECRLVSWTQCGRAIMVQQAVPSMIKYLRQNNPFSTDEVAENFEGSLQKTLMPNDDLEAFREFVAVKLRTYYSVDQWLEDSSHFDFSVGLRLHGNMVAWQSGTPALWITHDSRTRELSDTMALPSIGIEEFLDKCETVQDAWERIDYDPLSYASRRLELSRRMEKVFSAFDIPTNLIT</sequence>
<dbReference type="RefSeq" id="WP_347168125.1">
    <property type="nucleotide sequence ID" value="NZ_JBDNCH010000003.1"/>
</dbReference>
<keyword evidence="2" id="KW-0808">Transferase</keyword>
<accession>A0AAW9SPG2</accession>
<gene>
    <name evidence="2" type="ORF">ABFB10_20610</name>
</gene>
<dbReference type="InterPro" id="IPR007345">
    <property type="entry name" value="Polysacch_pyruvyl_Trfase"/>
</dbReference>
<dbReference type="EMBL" id="JBDNCH010000003">
    <property type="protein sequence ID" value="MEN9063019.1"/>
    <property type="molecule type" value="Genomic_DNA"/>
</dbReference>